<dbReference type="WBParaSite" id="PDA_v2.g3059.t1">
    <property type="protein sequence ID" value="PDA_v2.g3059.t1"/>
    <property type="gene ID" value="PDA_v2.g3059"/>
</dbReference>
<dbReference type="Gene3D" id="1.25.40.180">
    <property type="match status" value="1"/>
</dbReference>
<dbReference type="SUPFAM" id="SSF48371">
    <property type="entry name" value="ARM repeat"/>
    <property type="match status" value="1"/>
</dbReference>
<reference evidence="2" key="1">
    <citation type="submission" date="2022-11" db="UniProtKB">
        <authorList>
            <consortium name="WormBaseParasite"/>
        </authorList>
    </citation>
    <scope>IDENTIFICATION</scope>
</reference>
<sequence>MLEYAIIFMENVGPFLLHRKEEAIKLDGYISYIEKFKDTLSNRVKFMIIDLMELRDKKWVSEKINPMTLLPFKESKK</sequence>
<evidence type="ECO:0000313" key="2">
    <source>
        <dbReference type="WBParaSite" id="PDA_v2.g3059.t1"/>
    </source>
</evidence>
<name>A0A914QLJ6_9BILA</name>
<protein>
    <submittedName>
        <fullName evidence="2">Uncharacterized protein</fullName>
    </submittedName>
</protein>
<dbReference type="AlphaFoldDB" id="A0A914QLJ6"/>
<dbReference type="InterPro" id="IPR016024">
    <property type="entry name" value="ARM-type_fold"/>
</dbReference>
<accession>A0A914QLJ6</accession>
<dbReference type="Proteomes" id="UP000887578">
    <property type="component" value="Unplaced"/>
</dbReference>
<proteinExistence type="predicted"/>
<organism evidence="1 2">
    <name type="scientific">Panagrolaimus davidi</name>
    <dbReference type="NCBI Taxonomy" id="227884"/>
    <lineage>
        <taxon>Eukaryota</taxon>
        <taxon>Metazoa</taxon>
        <taxon>Ecdysozoa</taxon>
        <taxon>Nematoda</taxon>
        <taxon>Chromadorea</taxon>
        <taxon>Rhabditida</taxon>
        <taxon>Tylenchina</taxon>
        <taxon>Panagrolaimomorpha</taxon>
        <taxon>Panagrolaimoidea</taxon>
        <taxon>Panagrolaimidae</taxon>
        <taxon>Panagrolaimus</taxon>
    </lineage>
</organism>
<evidence type="ECO:0000313" key="1">
    <source>
        <dbReference type="Proteomes" id="UP000887578"/>
    </source>
</evidence>
<keyword evidence="1" id="KW-1185">Reference proteome</keyword>